<dbReference type="Proteomes" id="UP001305779">
    <property type="component" value="Unassembled WGS sequence"/>
</dbReference>
<feature type="compositionally biased region" description="Basic and acidic residues" evidence="1">
    <location>
        <begin position="15"/>
        <end position="50"/>
    </location>
</feature>
<accession>A0ABR0F3T9</accession>
<name>A0ABR0F3T9_ZASCE</name>
<comment type="caution">
    <text evidence="2">The sequence shown here is derived from an EMBL/GenBank/DDBJ whole genome shotgun (WGS) entry which is preliminary data.</text>
</comment>
<evidence type="ECO:0000313" key="2">
    <source>
        <dbReference type="EMBL" id="KAK4507960.1"/>
    </source>
</evidence>
<keyword evidence="3" id="KW-1185">Reference proteome</keyword>
<evidence type="ECO:0000313" key="3">
    <source>
        <dbReference type="Proteomes" id="UP001305779"/>
    </source>
</evidence>
<dbReference type="PANTHER" id="PTHR38846:SF1">
    <property type="entry name" value="C3H1-TYPE DOMAIN-CONTAINING PROTEIN"/>
    <property type="match status" value="1"/>
</dbReference>
<evidence type="ECO:0000256" key="1">
    <source>
        <dbReference type="SAM" id="MobiDB-lite"/>
    </source>
</evidence>
<dbReference type="PANTHER" id="PTHR38846">
    <property type="entry name" value="C3H1-TYPE DOMAIN-CONTAINING PROTEIN"/>
    <property type="match status" value="1"/>
</dbReference>
<dbReference type="EMBL" id="JAXOVC010000001">
    <property type="protein sequence ID" value="KAK4507960.1"/>
    <property type="molecule type" value="Genomic_DNA"/>
</dbReference>
<organism evidence="2 3">
    <name type="scientific">Zasmidium cellare</name>
    <name type="common">Wine cellar mold</name>
    <name type="synonym">Racodium cellare</name>
    <dbReference type="NCBI Taxonomy" id="395010"/>
    <lineage>
        <taxon>Eukaryota</taxon>
        <taxon>Fungi</taxon>
        <taxon>Dikarya</taxon>
        <taxon>Ascomycota</taxon>
        <taxon>Pezizomycotina</taxon>
        <taxon>Dothideomycetes</taxon>
        <taxon>Dothideomycetidae</taxon>
        <taxon>Mycosphaerellales</taxon>
        <taxon>Mycosphaerellaceae</taxon>
        <taxon>Zasmidium</taxon>
    </lineage>
</organism>
<protein>
    <submittedName>
        <fullName evidence="2">Uncharacterized protein</fullName>
    </submittedName>
</protein>
<gene>
    <name evidence="2" type="ORF">PRZ48_001695</name>
</gene>
<sequence>MAKKSKKKAAAQQKVAEEKKAEEEKRAEEKKAEEEKRADEKKAEKAKREAELDDLATKFENLYGRDTQKLEIWKQLCRDLGVVEGESIKKCKKNLRGVWVNIFDFIQDKEAGKPVRRCKSLTALRWYSIKNHKIFPLRKAKDNPLLRGLLVHMFGHIG</sequence>
<reference evidence="2 3" key="1">
    <citation type="journal article" date="2023" name="G3 (Bethesda)">
        <title>A chromosome-level genome assembly of Zasmidium syzygii isolated from banana leaves.</title>
        <authorList>
            <person name="van Westerhoven A.C."/>
            <person name="Mehrabi R."/>
            <person name="Talebi R."/>
            <person name="Steentjes M.B.F."/>
            <person name="Corcolon B."/>
            <person name="Chong P.A."/>
            <person name="Kema G.H.J."/>
            <person name="Seidl M.F."/>
        </authorList>
    </citation>
    <scope>NUCLEOTIDE SEQUENCE [LARGE SCALE GENOMIC DNA]</scope>
    <source>
        <strain evidence="2 3">P124</strain>
    </source>
</reference>
<proteinExistence type="predicted"/>
<feature type="region of interest" description="Disordered" evidence="1">
    <location>
        <begin position="1"/>
        <end position="50"/>
    </location>
</feature>